<sequence length="352" mass="38954">MARLRKDADTSREQQTPRPSKLTRLFNSAGRKSLSPFSKSAPEVSSPEPKDLPLPPSTTTSPSLKVNTSSVENRSQDLTMNKNEEQSVKGDVGSSEEYDKIWDSSGHNPAFPLRGSSLPDRMSNDPAPVAYGALISPASTLSRSEESDASTATTEQEGDEADEAYPFIEIPVVEQAPPYQSDDDTSETTEPELGPPRHLPFAAQLHASLIKAYEANPPVVKAGPYKITNAKTARELYKSLLSTYLVYLSVAVSLGPTALFDLLWFTWVVATLYQVLVIHMNWQEDDAPDVFITVLLNLYYELARGMDVPGLVEKVVRSSVRCYETAISIIQSERRMDEPHVPVLMEDLEELY</sequence>
<feature type="region of interest" description="Disordered" evidence="1">
    <location>
        <begin position="1"/>
        <end position="121"/>
    </location>
</feature>
<reference evidence="3" key="1">
    <citation type="journal article" date="2020" name="Stud. Mycol.">
        <title>101 Dothideomycetes genomes: a test case for predicting lifestyles and emergence of pathogens.</title>
        <authorList>
            <person name="Haridas S."/>
            <person name="Albert R."/>
            <person name="Binder M."/>
            <person name="Bloem J."/>
            <person name="Labutti K."/>
            <person name="Salamov A."/>
            <person name="Andreopoulos B."/>
            <person name="Baker S."/>
            <person name="Barry K."/>
            <person name="Bills G."/>
            <person name="Bluhm B."/>
            <person name="Cannon C."/>
            <person name="Castanera R."/>
            <person name="Culley D."/>
            <person name="Daum C."/>
            <person name="Ezra D."/>
            <person name="Gonzalez J."/>
            <person name="Henrissat B."/>
            <person name="Kuo A."/>
            <person name="Liang C."/>
            <person name="Lipzen A."/>
            <person name="Lutzoni F."/>
            <person name="Magnuson J."/>
            <person name="Mondo S."/>
            <person name="Nolan M."/>
            <person name="Ohm R."/>
            <person name="Pangilinan J."/>
            <person name="Park H.-J."/>
            <person name="Ramirez L."/>
            <person name="Alfaro M."/>
            <person name="Sun H."/>
            <person name="Tritt A."/>
            <person name="Yoshinaga Y."/>
            <person name="Zwiers L.-H."/>
            <person name="Turgeon B."/>
            <person name="Goodwin S."/>
            <person name="Spatafora J."/>
            <person name="Crous P."/>
            <person name="Grigoriev I."/>
        </authorList>
    </citation>
    <scope>NUCLEOTIDE SEQUENCE</scope>
    <source>
        <strain evidence="3">CBS 119925</strain>
    </source>
</reference>
<feature type="compositionally biased region" description="Basic and acidic residues" evidence="1">
    <location>
        <begin position="1"/>
        <end position="12"/>
    </location>
</feature>
<evidence type="ECO:0000313" key="3">
    <source>
        <dbReference type="EMBL" id="KAF2744755.1"/>
    </source>
</evidence>
<feature type="compositionally biased region" description="Polar residues" evidence="1">
    <location>
        <begin position="65"/>
        <end position="81"/>
    </location>
</feature>
<evidence type="ECO:0000256" key="1">
    <source>
        <dbReference type="SAM" id="MobiDB-lite"/>
    </source>
</evidence>
<keyword evidence="4" id="KW-1185">Reference proteome</keyword>
<evidence type="ECO:0000256" key="2">
    <source>
        <dbReference type="SAM" id="Phobius"/>
    </source>
</evidence>
<feature type="transmembrane region" description="Helical" evidence="2">
    <location>
        <begin position="262"/>
        <end position="282"/>
    </location>
</feature>
<protein>
    <submittedName>
        <fullName evidence="3">Uncharacterized protein</fullName>
    </submittedName>
</protein>
<dbReference type="AlphaFoldDB" id="A0A6A6V2Q2"/>
<dbReference type="EMBL" id="MU006586">
    <property type="protein sequence ID" value="KAF2744755.1"/>
    <property type="molecule type" value="Genomic_DNA"/>
</dbReference>
<evidence type="ECO:0000313" key="4">
    <source>
        <dbReference type="Proteomes" id="UP000799440"/>
    </source>
</evidence>
<feature type="region of interest" description="Disordered" evidence="1">
    <location>
        <begin position="138"/>
        <end position="164"/>
    </location>
</feature>
<dbReference type="Proteomes" id="UP000799440">
    <property type="component" value="Unassembled WGS sequence"/>
</dbReference>
<name>A0A6A6V2Q2_9PLEO</name>
<keyword evidence="2" id="KW-1133">Transmembrane helix</keyword>
<feature type="transmembrane region" description="Helical" evidence="2">
    <location>
        <begin position="236"/>
        <end position="256"/>
    </location>
</feature>
<gene>
    <name evidence="3" type="ORF">M011DRAFT_479518</name>
</gene>
<keyword evidence="2" id="KW-0472">Membrane</keyword>
<feature type="region of interest" description="Disordered" evidence="1">
    <location>
        <begin position="177"/>
        <end position="196"/>
    </location>
</feature>
<accession>A0A6A6V2Q2</accession>
<feature type="compositionally biased region" description="Acidic residues" evidence="1">
    <location>
        <begin position="181"/>
        <end position="190"/>
    </location>
</feature>
<keyword evidence="2" id="KW-0812">Transmembrane</keyword>
<proteinExistence type="predicted"/>
<organism evidence="3 4">
    <name type="scientific">Sporormia fimetaria CBS 119925</name>
    <dbReference type="NCBI Taxonomy" id="1340428"/>
    <lineage>
        <taxon>Eukaryota</taxon>
        <taxon>Fungi</taxon>
        <taxon>Dikarya</taxon>
        <taxon>Ascomycota</taxon>
        <taxon>Pezizomycotina</taxon>
        <taxon>Dothideomycetes</taxon>
        <taxon>Pleosporomycetidae</taxon>
        <taxon>Pleosporales</taxon>
        <taxon>Sporormiaceae</taxon>
        <taxon>Sporormia</taxon>
    </lineage>
</organism>